<dbReference type="EMBL" id="MN739000">
    <property type="protein sequence ID" value="QHT34444.1"/>
    <property type="molecule type" value="Genomic_DNA"/>
</dbReference>
<protein>
    <submittedName>
        <fullName evidence="2">Uncharacterized protein</fullName>
    </submittedName>
</protein>
<evidence type="ECO:0000256" key="1">
    <source>
        <dbReference type="SAM" id="Phobius"/>
    </source>
</evidence>
<dbReference type="AlphaFoldDB" id="A0A6C0EZ46"/>
<keyword evidence="1" id="KW-1133">Transmembrane helix</keyword>
<name>A0A6C0EZ46_9ZZZZ</name>
<feature type="transmembrane region" description="Helical" evidence="1">
    <location>
        <begin position="57"/>
        <end position="81"/>
    </location>
</feature>
<sequence length="244" mass="26713">MIFQYICPPAALYLAFSLIQILIDMFRGETNIAFLKFLVMIVFTIALNMLCTSGLGIISWLIVFIPFILMTYITTILVFVFGIPKTKDLIPDPRLERKPRNEHNRDWWKDHQDIGGCAGTRFGCCDDGKTAKSNFYGSNCSSYHPHSRDHSHNHKNLIGGCAGTRFGCCDDGKTSKNDSEGTKCCAATKYGCCDNGTSTQPCPNGTSFVVDPEKSLTPEKLLGGCAKKKYGCCSDGSAAVAKAC</sequence>
<feature type="transmembrane region" description="Helical" evidence="1">
    <location>
        <begin position="33"/>
        <end position="51"/>
    </location>
</feature>
<keyword evidence="1" id="KW-0472">Membrane</keyword>
<reference evidence="2" key="1">
    <citation type="journal article" date="2020" name="Nature">
        <title>Giant virus diversity and host interactions through global metagenomics.</title>
        <authorList>
            <person name="Schulz F."/>
            <person name="Roux S."/>
            <person name="Paez-Espino D."/>
            <person name="Jungbluth S."/>
            <person name="Walsh D.A."/>
            <person name="Denef V.J."/>
            <person name="McMahon K.D."/>
            <person name="Konstantinidis K.T."/>
            <person name="Eloe-Fadrosh E.A."/>
            <person name="Kyrpides N.C."/>
            <person name="Woyke T."/>
        </authorList>
    </citation>
    <scope>NUCLEOTIDE SEQUENCE</scope>
    <source>
        <strain evidence="2">GVMAG-M-3300009163-63</strain>
    </source>
</reference>
<keyword evidence="1" id="KW-0812">Transmembrane</keyword>
<proteinExistence type="predicted"/>
<evidence type="ECO:0000313" key="2">
    <source>
        <dbReference type="EMBL" id="QHT34444.1"/>
    </source>
</evidence>
<feature type="transmembrane region" description="Helical" evidence="1">
    <location>
        <begin position="6"/>
        <end position="26"/>
    </location>
</feature>
<accession>A0A6C0EZ46</accession>
<organism evidence="2">
    <name type="scientific">viral metagenome</name>
    <dbReference type="NCBI Taxonomy" id="1070528"/>
    <lineage>
        <taxon>unclassified sequences</taxon>
        <taxon>metagenomes</taxon>
        <taxon>organismal metagenomes</taxon>
    </lineage>
</organism>